<comment type="subcellular location">
    <subcellularLocation>
        <location evidence="1">Nucleus</location>
    </subcellularLocation>
</comment>
<protein>
    <recommendedName>
        <fullName evidence="4">DEUBAD domain-containing protein</fullName>
    </recommendedName>
</protein>
<dbReference type="PROSITE" id="PS51916">
    <property type="entry name" value="DEUBAD"/>
    <property type="match status" value="1"/>
</dbReference>
<keyword evidence="2" id="KW-0539">Nucleus</keyword>
<sequence>MTCRMAAGHQKKRLASFNIHEQQKGKKKKRLDSSDYILHLRFHIDLEWDDNQRRVVAKKEQIGLSWADFTPFLDFVSRTHSGLADIVSVPDEIFTLDNLNDVLSYEVWATCLSESERKLLSQFLPSGKGAEQVVNSLLKGENLHFGNPYLKWSTSLCAGNLHPDILLQVEQQHQLDKRAYYCEINEYHNGMLVALNKWKERWLNCQDPEMLQSEAYIMNKHGNLVIPTEEVKVLPISKRELSHKVNILDGDTDKYMSYIKLSRAQLKLVKNIKHSGDGIQPKLLGRVLGDIKCFHVHPYKIFEEEEMKRLNEHWLQIANIDIPVASEAARVEKLGRKEWSNILAQELTEKTKFISDKEEETSFESCPQEPTSNGHFRNQYALGMKDNSFDKHPLESSPALNSDQEPSPITVNQEAAEETLQPDDNYSSLSDSVDNLKPTNSMLEPMGSLASAKHMCTANISDPYYHTTDNRGFASARNLSLRQPQLRVEHPINMIDLERDVMETEDAESNPSAFDVDSRASLFSSFYPSEMLSSFQKEPGIVSSYPQEHMNGTKQPGLQFLVANGVLPESSGVSTRSQESQELMEQRDVLEKGVYRQQIMPKKLYSTGYPNQVFPSVEQQNYPAVQSSLNGGTQGYNWLPDDDKAYNSWSAVESLGSGQCLGDSGNTDGSLYSVLSNKLSTCSPYDSSSSEQYVQARNCVGGAISSGQSIYGYAHNQFEKVSSYGAATLPAISNVSWITFPHQNPGLHSPSGKPYQRSWNQ</sequence>
<dbReference type="Proteomes" id="UP001327560">
    <property type="component" value="Chromosome 9"/>
</dbReference>
<dbReference type="PANTHER" id="PTHR13052:SF2">
    <property type="entry name" value="NUCLEAR FACTOR KAPPA-B-BINDING PROTEIN"/>
    <property type="match status" value="1"/>
</dbReference>
<dbReference type="AlphaFoldDB" id="A0AAQ3L4A1"/>
<name>A0AAQ3L4A1_9LILI</name>
<feature type="compositionally biased region" description="Polar residues" evidence="3">
    <location>
        <begin position="422"/>
        <end position="439"/>
    </location>
</feature>
<evidence type="ECO:0000256" key="3">
    <source>
        <dbReference type="SAM" id="MobiDB-lite"/>
    </source>
</evidence>
<feature type="compositionally biased region" description="Polar residues" evidence="3">
    <location>
        <begin position="398"/>
        <end position="413"/>
    </location>
</feature>
<dbReference type="InterPro" id="IPR024867">
    <property type="entry name" value="NFRKB"/>
</dbReference>
<organism evidence="5 6">
    <name type="scientific">Canna indica</name>
    <name type="common">Indian-shot</name>
    <dbReference type="NCBI Taxonomy" id="4628"/>
    <lineage>
        <taxon>Eukaryota</taxon>
        <taxon>Viridiplantae</taxon>
        <taxon>Streptophyta</taxon>
        <taxon>Embryophyta</taxon>
        <taxon>Tracheophyta</taxon>
        <taxon>Spermatophyta</taxon>
        <taxon>Magnoliopsida</taxon>
        <taxon>Liliopsida</taxon>
        <taxon>Zingiberales</taxon>
        <taxon>Cannaceae</taxon>
        <taxon>Canna</taxon>
    </lineage>
</organism>
<proteinExistence type="predicted"/>
<feature type="domain" description="DEUBAD" evidence="4">
    <location>
        <begin position="90"/>
        <end position="201"/>
    </location>
</feature>
<dbReference type="CDD" id="cd21865">
    <property type="entry name" value="DEUBAD_NFRKB"/>
    <property type="match status" value="1"/>
</dbReference>
<evidence type="ECO:0000256" key="1">
    <source>
        <dbReference type="ARBA" id="ARBA00004123"/>
    </source>
</evidence>
<reference evidence="5 6" key="1">
    <citation type="submission" date="2023-10" db="EMBL/GenBank/DDBJ databases">
        <title>Chromosome-scale genome assembly provides insights into flower coloration mechanisms of Canna indica.</title>
        <authorList>
            <person name="Li C."/>
        </authorList>
    </citation>
    <scope>NUCLEOTIDE SEQUENCE [LARGE SCALE GENOMIC DNA]</scope>
    <source>
        <tissue evidence="5">Flower</tissue>
    </source>
</reference>
<feature type="region of interest" description="Disordered" evidence="3">
    <location>
        <begin position="353"/>
        <end position="439"/>
    </location>
</feature>
<keyword evidence="6" id="KW-1185">Reference proteome</keyword>
<dbReference type="InterPro" id="IPR044867">
    <property type="entry name" value="DEUBAD_dom"/>
</dbReference>
<feature type="compositionally biased region" description="Polar residues" evidence="3">
    <location>
        <begin position="363"/>
        <end position="376"/>
    </location>
</feature>
<dbReference type="EMBL" id="CP136898">
    <property type="protein sequence ID" value="WOL20314.1"/>
    <property type="molecule type" value="Genomic_DNA"/>
</dbReference>
<evidence type="ECO:0000259" key="4">
    <source>
        <dbReference type="PROSITE" id="PS51916"/>
    </source>
</evidence>
<dbReference type="GO" id="GO:0031011">
    <property type="term" value="C:Ino80 complex"/>
    <property type="evidence" value="ECO:0007669"/>
    <property type="project" value="InterPro"/>
</dbReference>
<gene>
    <name evidence="5" type="ORF">Cni_G29118</name>
</gene>
<accession>A0AAQ3L4A1</accession>
<dbReference type="PANTHER" id="PTHR13052">
    <property type="entry name" value="NFRKB-RELATED"/>
    <property type="match status" value="1"/>
</dbReference>
<evidence type="ECO:0000313" key="6">
    <source>
        <dbReference type="Proteomes" id="UP001327560"/>
    </source>
</evidence>
<evidence type="ECO:0000256" key="2">
    <source>
        <dbReference type="ARBA" id="ARBA00023242"/>
    </source>
</evidence>
<evidence type="ECO:0000313" key="5">
    <source>
        <dbReference type="EMBL" id="WOL20314.1"/>
    </source>
</evidence>